<proteinExistence type="predicted"/>
<reference evidence="4 5" key="1">
    <citation type="journal article" date="2015" name="Stand. Genomic Sci.">
        <title>Genomic Encyclopedia of Bacterial and Archaeal Type Strains, Phase III: the genomes of soil and plant-associated and newly described type strains.</title>
        <authorList>
            <person name="Whitman W.B."/>
            <person name="Woyke T."/>
            <person name="Klenk H.P."/>
            <person name="Zhou Y."/>
            <person name="Lilburn T.G."/>
            <person name="Beck B.J."/>
            <person name="De Vos P."/>
            <person name="Vandamme P."/>
            <person name="Eisen J.A."/>
            <person name="Garrity G."/>
            <person name="Hugenholtz P."/>
            <person name="Kyrpides N.C."/>
        </authorList>
    </citation>
    <scope>NUCLEOTIDE SEQUENCE [LARGE SCALE GENOMIC DNA]</scope>
    <source>
        <strain evidence="4 5">A3</strain>
    </source>
</reference>
<evidence type="ECO:0000256" key="1">
    <source>
        <dbReference type="ARBA" id="ARBA00001917"/>
    </source>
</evidence>
<gene>
    <name evidence="4" type="ORF">EV148_11350</name>
</gene>
<keyword evidence="5" id="KW-1185">Reference proteome</keyword>
<accession>A0A4R2HYG9</accession>
<dbReference type="EMBL" id="SLWQ01000013">
    <property type="protein sequence ID" value="TCO36306.1"/>
    <property type="molecule type" value="Genomic_DNA"/>
</dbReference>
<comment type="cofactor">
    <cofactor evidence="1">
        <name>FMN</name>
        <dbReference type="ChEBI" id="CHEBI:58210"/>
    </cofactor>
</comment>
<evidence type="ECO:0000259" key="3">
    <source>
        <dbReference type="Pfam" id="PF03358"/>
    </source>
</evidence>
<dbReference type="InterPro" id="IPR050712">
    <property type="entry name" value="NAD(P)H-dep_reductase"/>
</dbReference>
<dbReference type="AlphaFoldDB" id="A0A4R2HYG9"/>
<dbReference type="InterPro" id="IPR029039">
    <property type="entry name" value="Flavoprotein-like_sf"/>
</dbReference>
<evidence type="ECO:0000313" key="5">
    <source>
        <dbReference type="Proteomes" id="UP000294862"/>
    </source>
</evidence>
<keyword evidence="2" id="KW-0285">Flavoprotein</keyword>
<evidence type="ECO:0000256" key="2">
    <source>
        <dbReference type="ARBA" id="ARBA00022643"/>
    </source>
</evidence>
<evidence type="ECO:0000313" key="4">
    <source>
        <dbReference type="EMBL" id="TCO36306.1"/>
    </source>
</evidence>
<dbReference type="OrthoDB" id="9812295at2"/>
<dbReference type="RefSeq" id="WP_132000081.1">
    <property type="nucleotide sequence ID" value="NZ_SLWQ01000013.1"/>
</dbReference>
<dbReference type="GO" id="GO:0010181">
    <property type="term" value="F:FMN binding"/>
    <property type="evidence" value="ECO:0007669"/>
    <property type="project" value="TreeGrafter"/>
</dbReference>
<dbReference type="PANTHER" id="PTHR30543">
    <property type="entry name" value="CHROMATE REDUCTASE"/>
    <property type="match status" value="1"/>
</dbReference>
<dbReference type="SUPFAM" id="SSF52218">
    <property type="entry name" value="Flavoproteins"/>
    <property type="match status" value="1"/>
</dbReference>
<dbReference type="GO" id="GO:0005829">
    <property type="term" value="C:cytosol"/>
    <property type="evidence" value="ECO:0007669"/>
    <property type="project" value="TreeGrafter"/>
</dbReference>
<feature type="domain" description="NADPH-dependent FMN reductase-like" evidence="3">
    <location>
        <begin position="3"/>
        <end position="152"/>
    </location>
</feature>
<dbReference type="Pfam" id="PF03358">
    <property type="entry name" value="FMN_red"/>
    <property type="match status" value="1"/>
</dbReference>
<organism evidence="4 5">
    <name type="scientific">Dokdonella fugitiva</name>
    <dbReference type="NCBI Taxonomy" id="328517"/>
    <lineage>
        <taxon>Bacteria</taxon>
        <taxon>Pseudomonadati</taxon>
        <taxon>Pseudomonadota</taxon>
        <taxon>Gammaproteobacteria</taxon>
        <taxon>Lysobacterales</taxon>
        <taxon>Rhodanobacteraceae</taxon>
        <taxon>Dokdonella</taxon>
    </lineage>
</organism>
<dbReference type="Gene3D" id="3.40.50.360">
    <property type="match status" value="1"/>
</dbReference>
<dbReference type="Proteomes" id="UP000294862">
    <property type="component" value="Unassembled WGS sequence"/>
</dbReference>
<dbReference type="InterPro" id="IPR005025">
    <property type="entry name" value="FMN_Rdtase-like_dom"/>
</dbReference>
<sequence length="188" mass="19842">MTTILGISGSLRAGSYNTALLRAAQALAAPGVTLEAVTLHGIPLYDGDVERRDGLPAAVLQLKQRIIASDGVLLVTPEYNSGIPGVFKNAIDWLSRPAADIPRVFGDRPFALAGASQGGFGTILSQDAWLSVLRKLGVRHWAGGTLMVSRATQVFDEDGALRDEAIRKQLGDFLNGFAAWIDGSGAGR</sequence>
<name>A0A4R2HYG9_9GAMM</name>
<protein>
    <submittedName>
        <fullName evidence="4">NAD(P)H-dependent FMN reductase</fullName>
    </submittedName>
</protein>
<dbReference type="PANTHER" id="PTHR30543:SF21">
    <property type="entry name" value="NAD(P)H-DEPENDENT FMN REDUCTASE LOT6"/>
    <property type="match status" value="1"/>
</dbReference>
<keyword evidence="2" id="KW-0288">FMN</keyword>
<dbReference type="GO" id="GO:0016491">
    <property type="term" value="F:oxidoreductase activity"/>
    <property type="evidence" value="ECO:0007669"/>
    <property type="project" value="InterPro"/>
</dbReference>
<comment type="caution">
    <text evidence="4">The sequence shown here is derived from an EMBL/GenBank/DDBJ whole genome shotgun (WGS) entry which is preliminary data.</text>
</comment>